<protein>
    <submittedName>
        <fullName evidence="1">Uncharacterized protein</fullName>
    </submittedName>
</protein>
<evidence type="ECO:0000313" key="1">
    <source>
        <dbReference type="EMBL" id="MCH97363.1"/>
    </source>
</evidence>
<organism evidence="1 2">
    <name type="scientific">Trifolium medium</name>
    <dbReference type="NCBI Taxonomy" id="97028"/>
    <lineage>
        <taxon>Eukaryota</taxon>
        <taxon>Viridiplantae</taxon>
        <taxon>Streptophyta</taxon>
        <taxon>Embryophyta</taxon>
        <taxon>Tracheophyta</taxon>
        <taxon>Spermatophyta</taxon>
        <taxon>Magnoliopsida</taxon>
        <taxon>eudicotyledons</taxon>
        <taxon>Gunneridae</taxon>
        <taxon>Pentapetalae</taxon>
        <taxon>rosids</taxon>
        <taxon>fabids</taxon>
        <taxon>Fabales</taxon>
        <taxon>Fabaceae</taxon>
        <taxon>Papilionoideae</taxon>
        <taxon>50 kb inversion clade</taxon>
        <taxon>NPAAA clade</taxon>
        <taxon>Hologalegina</taxon>
        <taxon>IRL clade</taxon>
        <taxon>Trifolieae</taxon>
        <taxon>Trifolium</taxon>
    </lineage>
</organism>
<proteinExistence type="predicted"/>
<dbReference type="EMBL" id="LXQA010034758">
    <property type="protein sequence ID" value="MCH97363.1"/>
    <property type="molecule type" value="Genomic_DNA"/>
</dbReference>
<accession>A0A392NDF6</accession>
<gene>
    <name evidence="1" type="ORF">A2U01_0018357</name>
</gene>
<name>A0A392NDF6_9FABA</name>
<evidence type="ECO:0000313" key="2">
    <source>
        <dbReference type="Proteomes" id="UP000265520"/>
    </source>
</evidence>
<dbReference type="Proteomes" id="UP000265520">
    <property type="component" value="Unassembled WGS sequence"/>
</dbReference>
<reference evidence="1 2" key="1">
    <citation type="journal article" date="2018" name="Front. Plant Sci.">
        <title>Red Clover (Trifolium pratense) and Zigzag Clover (T. medium) - A Picture of Genomic Similarities and Differences.</title>
        <authorList>
            <person name="Dluhosova J."/>
            <person name="Istvanek J."/>
            <person name="Nedelnik J."/>
            <person name="Repkova J."/>
        </authorList>
    </citation>
    <scope>NUCLEOTIDE SEQUENCE [LARGE SCALE GENOMIC DNA]</scope>
    <source>
        <strain evidence="2">cv. 10/8</strain>
        <tissue evidence="1">Leaf</tissue>
    </source>
</reference>
<comment type="caution">
    <text evidence="1">The sequence shown here is derived from an EMBL/GenBank/DDBJ whole genome shotgun (WGS) entry which is preliminary data.</text>
</comment>
<keyword evidence="2" id="KW-1185">Reference proteome</keyword>
<sequence length="69" mass="7879">MGLDEKKAFEISIEMRKRIVGDLPCSPTLDKAFRERILIDLDALKHSQATTYYLNTVGYCTTTDCSYDI</sequence>
<dbReference type="AlphaFoldDB" id="A0A392NDF6"/>